<evidence type="ECO:0000256" key="1">
    <source>
        <dbReference type="ARBA" id="ARBA00007116"/>
    </source>
</evidence>
<proteinExistence type="inferred from homology"/>
<keyword evidence="9" id="KW-1185">Reference proteome</keyword>
<comment type="subunit">
    <text evidence="7">Part of the 50S ribosomal subunit; part of the 5S rRNA/L5/L18/L25 subcomplex. Contacts the 5S and 23S rRNAs.</text>
</comment>
<dbReference type="Pfam" id="PF00861">
    <property type="entry name" value="Ribosomal_L18p"/>
    <property type="match status" value="1"/>
</dbReference>
<dbReference type="EMBL" id="JAAKDE010000004">
    <property type="protein sequence ID" value="MBA2132556.1"/>
    <property type="molecule type" value="Genomic_DNA"/>
</dbReference>
<dbReference type="PANTHER" id="PTHR12899">
    <property type="entry name" value="39S RIBOSOMAL PROTEIN L18, MITOCHONDRIAL"/>
    <property type="match status" value="1"/>
</dbReference>
<dbReference type="GO" id="GO:0022625">
    <property type="term" value="C:cytosolic large ribosomal subunit"/>
    <property type="evidence" value="ECO:0007669"/>
    <property type="project" value="TreeGrafter"/>
</dbReference>
<dbReference type="GO" id="GO:0008097">
    <property type="term" value="F:5S rRNA binding"/>
    <property type="evidence" value="ECO:0007669"/>
    <property type="project" value="TreeGrafter"/>
</dbReference>
<dbReference type="InterPro" id="IPR057268">
    <property type="entry name" value="Ribosomal_L18"/>
</dbReference>
<dbReference type="SUPFAM" id="SSF53137">
    <property type="entry name" value="Translational machinery components"/>
    <property type="match status" value="1"/>
</dbReference>
<comment type="similarity">
    <text evidence="1 7">Belongs to the universal ribosomal protein uL18 family.</text>
</comment>
<keyword evidence="5 7" id="KW-0687">Ribonucleoprotein</keyword>
<dbReference type="InterPro" id="IPR004389">
    <property type="entry name" value="Ribosomal_uL18_bac-type"/>
</dbReference>
<dbReference type="HAMAP" id="MF_01337_B">
    <property type="entry name" value="Ribosomal_uL18_B"/>
    <property type="match status" value="1"/>
</dbReference>
<dbReference type="InterPro" id="IPR005484">
    <property type="entry name" value="Ribosomal_uL18_bac/plant/anim"/>
</dbReference>
<dbReference type="AlphaFoldDB" id="A0A8J6LIF1"/>
<comment type="function">
    <text evidence="7">This is one of the proteins that bind and probably mediate the attachment of the 5S RNA into the large ribosomal subunit, where it forms part of the central protuberance.</text>
</comment>
<protein>
    <recommendedName>
        <fullName evidence="6 7">Large ribosomal subunit protein uL18</fullName>
    </recommendedName>
</protein>
<name>A0A8J6LIF1_9FIRM</name>
<keyword evidence="3 7" id="KW-0694">RNA-binding</keyword>
<dbReference type="RefSeq" id="WP_181338995.1">
    <property type="nucleotide sequence ID" value="NZ_JAAKDE010000004.1"/>
</dbReference>
<keyword evidence="4 7" id="KW-0689">Ribosomal protein</keyword>
<organism evidence="8 9">
    <name type="scientific">Capillibacterium thermochitinicola</name>
    <dbReference type="NCBI Taxonomy" id="2699427"/>
    <lineage>
        <taxon>Bacteria</taxon>
        <taxon>Bacillati</taxon>
        <taxon>Bacillota</taxon>
        <taxon>Capillibacterium</taxon>
    </lineage>
</organism>
<dbReference type="GO" id="GO:0006412">
    <property type="term" value="P:translation"/>
    <property type="evidence" value="ECO:0007669"/>
    <property type="project" value="UniProtKB-UniRule"/>
</dbReference>
<dbReference type="NCBIfam" id="TIGR00060">
    <property type="entry name" value="L18_bact"/>
    <property type="match status" value="1"/>
</dbReference>
<dbReference type="Gene3D" id="3.30.420.100">
    <property type="match status" value="1"/>
</dbReference>
<reference evidence="8" key="1">
    <citation type="submission" date="2020-06" db="EMBL/GenBank/DDBJ databases">
        <title>Novel chitinolytic bacterium.</title>
        <authorList>
            <person name="Ungkulpasvich U."/>
            <person name="Kosugi A."/>
            <person name="Uke A."/>
        </authorList>
    </citation>
    <scope>NUCLEOTIDE SEQUENCE</scope>
    <source>
        <strain evidence="8">UUS1-1</strain>
    </source>
</reference>
<dbReference type="FunFam" id="3.30.420.100:FF:000001">
    <property type="entry name" value="50S ribosomal protein L18"/>
    <property type="match status" value="1"/>
</dbReference>
<dbReference type="PANTHER" id="PTHR12899:SF3">
    <property type="entry name" value="LARGE RIBOSOMAL SUBUNIT PROTEIN UL18M"/>
    <property type="match status" value="1"/>
</dbReference>
<evidence type="ECO:0000256" key="2">
    <source>
        <dbReference type="ARBA" id="ARBA00022730"/>
    </source>
</evidence>
<gene>
    <name evidence="7 8" type="primary">rplR</name>
    <name evidence="8" type="ORF">G5B42_03230</name>
</gene>
<dbReference type="GO" id="GO:0003735">
    <property type="term" value="F:structural constituent of ribosome"/>
    <property type="evidence" value="ECO:0007669"/>
    <property type="project" value="InterPro"/>
</dbReference>
<evidence type="ECO:0000256" key="3">
    <source>
        <dbReference type="ARBA" id="ARBA00022884"/>
    </source>
</evidence>
<evidence type="ECO:0000256" key="5">
    <source>
        <dbReference type="ARBA" id="ARBA00023274"/>
    </source>
</evidence>
<evidence type="ECO:0000313" key="9">
    <source>
        <dbReference type="Proteomes" id="UP000657177"/>
    </source>
</evidence>
<keyword evidence="2 7" id="KW-0699">rRNA-binding</keyword>
<comment type="caution">
    <text evidence="8">The sequence shown here is derived from an EMBL/GenBank/DDBJ whole genome shotgun (WGS) entry which is preliminary data.</text>
</comment>
<sequence length="123" mass="13946">MFKRIDRNEARVRRHIRLRKKLSGTTERPRLSVYKSLHHIYAQIIDDVQGRTLLSASTVEPEVRTQLNGYGGNIESAKLVGKLIAQRAKDKGITKVVFDRGGYKYHGRIAALAEAARENGLEF</sequence>
<evidence type="ECO:0000313" key="8">
    <source>
        <dbReference type="EMBL" id="MBA2132556.1"/>
    </source>
</evidence>
<accession>A0A8J6LIF1</accession>
<dbReference type="Proteomes" id="UP000657177">
    <property type="component" value="Unassembled WGS sequence"/>
</dbReference>
<evidence type="ECO:0000256" key="4">
    <source>
        <dbReference type="ARBA" id="ARBA00022980"/>
    </source>
</evidence>
<evidence type="ECO:0000256" key="6">
    <source>
        <dbReference type="ARBA" id="ARBA00035197"/>
    </source>
</evidence>
<dbReference type="CDD" id="cd00432">
    <property type="entry name" value="Ribosomal_L18_L5e"/>
    <property type="match status" value="1"/>
</dbReference>
<evidence type="ECO:0000256" key="7">
    <source>
        <dbReference type="HAMAP-Rule" id="MF_01337"/>
    </source>
</evidence>